<dbReference type="PROSITE" id="PS51762">
    <property type="entry name" value="GH16_2"/>
    <property type="match status" value="1"/>
</dbReference>
<dbReference type="InterPro" id="IPR013320">
    <property type="entry name" value="ConA-like_dom_sf"/>
</dbReference>
<dbReference type="PANTHER" id="PTHR10963">
    <property type="entry name" value="GLYCOSYL HYDROLASE-RELATED"/>
    <property type="match status" value="1"/>
</dbReference>
<dbReference type="Gene3D" id="2.60.120.200">
    <property type="match status" value="1"/>
</dbReference>
<dbReference type="Proteomes" id="UP000008792">
    <property type="component" value="Unassembled WGS sequence"/>
</dbReference>
<gene>
    <name evidence="2" type="primary">Dvir\GJ14102</name>
    <name evidence="2" type="ORF">Dvir_GJ14102</name>
</gene>
<dbReference type="InParanoid" id="B4LDA7"/>
<dbReference type="GO" id="GO:0004553">
    <property type="term" value="F:hydrolase activity, hydrolyzing O-glycosyl compounds"/>
    <property type="evidence" value="ECO:0007669"/>
    <property type="project" value="InterPro"/>
</dbReference>
<dbReference type="EMBL" id="CH940647">
    <property type="protein sequence ID" value="EDW71014.2"/>
    <property type="molecule type" value="Genomic_DNA"/>
</dbReference>
<evidence type="ECO:0000259" key="1">
    <source>
        <dbReference type="PROSITE" id="PS51762"/>
    </source>
</evidence>
<organism evidence="2 3">
    <name type="scientific">Drosophila virilis</name>
    <name type="common">Fruit fly</name>
    <dbReference type="NCBI Taxonomy" id="7244"/>
    <lineage>
        <taxon>Eukaryota</taxon>
        <taxon>Metazoa</taxon>
        <taxon>Ecdysozoa</taxon>
        <taxon>Arthropoda</taxon>
        <taxon>Hexapoda</taxon>
        <taxon>Insecta</taxon>
        <taxon>Pterygota</taxon>
        <taxon>Neoptera</taxon>
        <taxon>Endopterygota</taxon>
        <taxon>Diptera</taxon>
        <taxon>Brachycera</taxon>
        <taxon>Muscomorpha</taxon>
        <taxon>Ephydroidea</taxon>
        <taxon>Drosophilidae</taxon>
        <taxon>Drosophila</taxon>
    </lineage>
</organism>
<evidence type="ECO:0000313" key="2">
    <source>
        <dbReference type="EMBL" id="EDW71014.2"/>
    </source>
</evidence>
<keyword evidence="3" id="KW-1185">Reference proteome</keyword>
<dbReference type="PANTHER" id="PTHR10963:SF60">
    <property type="entry name" value="GRAM-NEGATIVE BACTERIA-BINDING PROTEIN 1-RELATED"/>
    <property type="match status" value="1"/>
</dbReference>
<dbReference type="HOGENOM" id="CLU_128406_0_0_1"/>
<reference evidence="2 3" key="1">
    <citation type="journal article" date="2007" name="Nature">
        <title>Evolution of genes and genomes on the Drosophila phylogeny.</title>
        <authorList>
            <consortium name="Drosophila 12 Genomes Consortium"/>
            <person name="Clark A.G."/>
            <person name="Eisen M.B."/>
            <person name="Smith D.R."/>
            <person name="Bergman C.M."/>
            <person name="Oliver B."/>
            <person name="Markow T.A."/>
            <person name="Kaufman T.C."/>
            <person name="Kellis M."/>
            <person name="Gelbart W."/>
            <person name="Iyer V.N."/>
            <person name="Pollard D.A."/>
            <person name="Sackton T.B."/>
            <person name="Larracuente A.M."/>
            <person name="Singh N.D."/>
            <person name="Abad J.P."/>
            <person name="Abt D.N."/>
            <person name="Adryan B."/>
            <person name="Aguade M."/>
            <person name="Akashi H."/>
            <person name="Anderson W.W."/>
            <person name="Aquadro C.F."/>
            <person name="Ardell D.H."/>
            <person name="Arguello R."/>
            <person name="Artieri C.G."/>
            <person name="Barbash D.A."/>
            <person name="Barker D."/>
            <person name="Barsanti P."/>
            <person name="Batterham P."/>
            <person name="Batzoglou S."/>
            <person name="Begun D."/>
            <person name="Bhutkar A."/>
            <person name="Blanco E."/>
            <person name="Bosak S.A."/>
            <person name="Bradley R.K."/>
            <person name="Brand A.D."/>
            <person name="Brent M.R."/>
            <person name="Brooks A.N."/>
            <person name="Brown R.H."/>
            <person name="Butlin R.K."/>
            <person name="Caggese C."/>
            <person name="Calvi B.R."/>
            <person name="Bernardo de Carvalho A."/>
            <person name="Caspi A."/>
            <person name="Castrezana S."/>
            <person name="Celniker S.E."/>
            <person name="Chang J.L."/>
            <person name="Chapple C."/>
            <person name="Chatterji S."/>
            <person name="Chinwalla A."/>
            <person name="Civetta A."/>
            <person name="Clifton S.W."/>
            <person name="Comeron J.M."/>
            <person name="Costello J.C."/>
            <person name="Coyne J.A."/>
            <person name="Daub J."/>
            <person name="David R.G."/>
            <person name="Delcher A.L."/>
            <person name="Delehaunty K."/>
            <person name="Do C.B."/>
            <person name="Ebling H."/>
            <person name="Edwards K."/>
            <person name="Eickbush T."/>
            <person name="Evans J.D."/>
            <person name="Filipski A."/>
            <person name="Findeiss S."/>
            <person name="Freyhult E."/>
            <person name="Fulton L."/>
            <person name="Fulton R."/>
            <person name="Garcia A.C."/>
            <person name="Gardiner A."/>
            <person name="Garfield D.A."/>
            <person name="Garvin B.E."/>
            <person name="Gibson G."/>
            <person name="Gilbert D."/>
            <person name="Gnerre S."/>
            <person name="Godfrey J."/>
            <person name="Good R."/>
            <person name="Gotea V."/>
            <person name="Gravely B."/>
            <person name="Greenberg A.J."/>
            <person name="Griffiths-Jones S."/>
            <person name="Gross S."/>
            <person name="Guigo R."/>
            <person name="Gustafson E.A."/>
            <person name="Haerty W."/>
            <person name="Hahn M.W."/>
            <person name="Halligan D.L."/>
            <person name="Halpern A.L."/>
            <person name="Halter G.M."/>
            <person name="Han M.V."/>
            <person name="Heger A."/>
            <person name="Hillier L."/>
            <person name="Hinrichs A.S."/>
            <person name="Holmes I."/>
            <person name="Hoskins R.A."/>
            <person name="Hubisz M.J."/>
            <person name="Hultmark D."/>
            <person name="Huntley M.A."/>
            <person name="Jaffe D.B."/>
            <person name="Jagadeeshan S."/>
            <person name="Jeck W.R."/>
            <person name="Johnson J."/>
            <person name="Jones C.D."/>
            <person name="Jordan W.C."/>
            <person name="Karpen G.H."/>
            <person name="Kataoka E."/>
            <person name="Keightley P.D."/>
            <person name="Kheradpour P."/>
            <person name="Kirkness E.F."/>
            <person name="Koerich L.B."/>
            <person name="Kristiansen K."/>
            <person name="Kudrna D."/>
            <person name="Kulathinal R.J."/>
            <person name="Kumar S."/>
            <person name="Kwok R."/>
            <person name="Lander E."/>
            <person name="Langley C.H."/>
            <person name="Lapoint R."/>
            <person name="Lazzaro B.P."/>
            <person name="Lee S.J."/>
            <person name="Levesque L."/>
            <person name="Li R."/>
            <person name="Lin C.F."/>
            <person name="Lin M.F."/>
            <person name="Lindblad-Toh K."/>
            <person name="Llopart A."/>
            <person name="Long M."/>
            <person name="Low L."/>
            <person name="Lozovsky E."/>
            <person name="Lu J."/>
            <person name="Luo M."/>
            <person name="Machado C.A."/>
            <person name="Makalowski W."/>
            <person name="Marzo M."/>
            <person name="Matsuda M."/>
            <person name="Matzkin L."/>
            <person name="McAllister B."/>
            <person name="McBride C.S."/>
            <person name="McKernan B."/>
            <person name="McKernan K."/>
            <person name="Mendez-Lago M."/>
            <person name="Minx P."/>
            <person name="Mollenhauer M.U."/>
            <person name="Montooth K."/>
            <person name="Mount S.M."/>
            <person name="Mu X."/>
            <person name="Myers E."/>
            <person name="Negre B."/>
            <person name="Newfeld S."/>
            <person name="Nielsen R."/>
            <person name="Noor M.A."/>
            <person name="O'Grady P."/>
            <person name="Pachter L."/>
            <person name="Papaceit M."/>
            <person name="Parisi M.J."/>
            <person name="Parisi M."/>
            <person name="Parts L."/>
            <person name="Pedersen J.S."/>
            <person name="Pesole G."/>
            <person name="Phillippy A.M."/>
            <person name="Ponting C.P."/>
            <person name="Pop M."/>
            <person name="Porcelli D."/>
            <person name="Powell J.R."/>
            <person name="Prohaska S."/>
            <person name="Pruitt K."/>
            <person name="Puig M."/>
            <person name="Quesneville H."/>
            <person name="Ram K.R."/>
            <person name="Rand D."/>
            <person name="Rasmussen M.D."/>
            <person name="Reed L.K."/>
            <person name="Reenan R."/>
            <person name="Reily A."/>
            <person name="Remington K.A."/>
            <person name="Rieger T.T."/>
            <person name="Ritchie M.G."/>
            <person name="Robin C."/>
            <person name="Rogers Y.H."/>
            <person name="Rohde C."/>
            <person name="Rozas J."/>
            <person name="Rubenfield M.J."/>
            <person name="Ruiz A."/>
            <person name="Russo S."/>
            <person name="Salzberg S.L."/>
            <person name="Sanchez-Gracia A."/>
            <person name="Saranga D.J."/>
            <person name="Sato H."/>
            <person name="Schaeffer S.W."/>
            <person name="Schatz M.C."/>
            <person name="Schlenke T."/>
            <person name="Schwartz R."/>
            <person name="Segarra C."/>
            <person name="Singh R.S."/>
            <person name="Sirot L."/>
            <person name="Sirota M."/>
            <person name="Sisneros N.B."/>
            <person name="Smith C.D."/>
            <person name="Smith T.F."/>
            <person name="Spieth J."/>
            <person name="Stage D.E."/>
            <person name="Stark A."/>
            <person name="Stephan W."/>
            <person name="Strausberg R.L."/>
            <person name="Strempel S."/>
            <person name="Sturgill D."/>
            <person name="Sutton G."/>
            <person name="Sutton G.G."/>
            <person name="Tao W."/>
            <person name="Teichmann S."/>
            <person name="Tobari Y.N."/>
            <person name="Tomimura Y."/>
            <person name="Tsolas J.M."/>
            <person name="Valente V.L."/>
            <person name="Venter E."/>
            <person name="Venter J.C."/>
            <person name="Vicario S."/>
            <person name="Vieira F.G."/>
            <person name="Vilella A.J."/>
            <person name="Villasante A."/>
            <person name="Walenz B."/>
            <person name="Wang J."/>
            <person name="Wasserman M."/>
            <person name="Watts T."/>
            <person name="Wilson D."/>
            <person name="Wilson R.K."/>
            <person name="Wing R.A."/>
            <person name="Wolfner M.F."/>
            <person name="Wong A."/>
            <person name="Wong G.K."/>
            <person name="Wu C.I."/>
            <person name="Wu G."/>
            <person name="Yamamoto D."/>
            <person name="Yang H.P."/>
            <person name="Yang S.P."/>
            <person name="Yorke J.A."/>
            <person name="Yoshida K."/>
            <person name="Zdobnov E."/>
            <person name="Zhang P."/>
            <person name="Zhang Y."/>
            <person name="Zimin A.V."/>
            <person name="Baldwin J."/>
            <person name="Abdouelleil A."/>
            <person name="Abdulkadir J."/>
            <person name="Abebe A."/>
            <person name="Abera B."/>
            <person name="Abreu J."/>
            <person name="Acer S.C."/>
            <person name="Aftuck L."/>
            <person name="Alexander A."/>
            <person name="An P."/>
            <person name="Anderson E."/>
            <person name="Anderson S."/>
            <person name="Arachi H."/>
            <person name="Azer M."/>
            <person name="Bachantsang P."/>
            <person name="Barry A."/>
            <person name="Bayul T."/>
            <person name="Berlin A."/>
            <person name="Bessette D."/>
            <person name="Bloom T."/>
            <person name="Blye J."/>
            <person name="Boguslavskiy L."/>
            <person name="Bonnet C."/>
            <person name="Boukhgalter B."/>
            <person name="Bourzgui I."/>
            <person name="Brown A."/>
            <person name="Cahill P."/>
            <person name="Channer S."/>
            <person name="Cheshatsang Y."/>
            <person name="Chuda L."/>
            <person name="Citroen M."/>
            <person name="Collymore A."/>
            <person name="Cooke P."/>
            <person name="Costello M."/>
            <person name="D'Aco K."/>
            <person name="Daza R."/>
            <person name="De Haan G."/>
            <person name="DeGray S."/>
            <person name="DeMaso C."/>
            <person name="Dhargay N."/>
            <person name="Dooley K."/>
            <person name="Dooley E."/>
            <person name="Doricent M."/>
            <person name="Dorje P."/>
            <person name="Dorjee K."/>
            <person name="Dupes A."/>
            <person name="Elong R."/>
            <person name="Falk J."/>
            <person name="Farina A."/>
            <person name="Faro S."/>
            <person name="Ferguson D."/>
            <person name="Fisher S."/>
            <person name="Foley C.D."/>
            <person name="Franke A."/>
            <person name="Friedrich D."/>
            <person name="Gadbois L."/>
            <person name="Gearin G."/>
            <person name="Gearin C.R."/>
            <person name="Giannoukos G."/>
            <person name="Goode T."/>
            <person name="Graham J."/>
            <person name="Grandbois E."/>
            <person name="Grewal S."/>
            <person name="Gyaltsen K."/>
            <person name="Hafez N."/>
            <person name="Hagos B."/>
            <person name="Hall J."/>
            <person name="Henson C."/>
            <person name="Hollinger A."/>
            <person name="Honan T."/>
            <person name="Huard M.D."/>
            <person name="Hughes L."/>
            <person name="Hurhula B."/>
            <person name="Husby M.E."/>
            <person name="Kamat A."/>
            <person name="Kanga B."/>
            <person name="Kashin S."/>
            <person name="Khazanovich D."/>
            <person name="Kisner P."/>
            <person name="Lance K."/>
            <person name="Lara M."/>
            <person name="Lee W."/>
            <person name="Lennon N."/>
            <person name="Letendre F."/>
            <person name="LeVine R."/>
            <person name="Lipovsky A."/>
            <person name="Liu X."/>
            <person name="Liu J."/>
            <person name="Liu S."/>
            <person name="Lokyitsang T."/>
            <person name="Lokyitsang Y."/>
            <person name="Lubonja R."/>
            <person name="Lui A."/>
            <person name="MacDonald P."/>
            <person name="Magnisalis V."/>
            <person name="Maru K."/>
            <person name="Matthews C."/>
            <person name="McCusker W."/>
            <person name="McDonough S."/>
            <person name="Mehta T."/>
            <person name="Meldrim J."/>
            <person name="Meneus L."/>
            <person name="Mihai O."/>
            <person name="Mihalev A."/>
            <person name="Mihova T."/>
            <person name="Mittelman R."/>
            <person name="Mlenga V."/>
            <person name="Montmayeur A."/>
            <person name="Mulrain L."/>
            <person name="Navidi A."/>
            <person name="Naylor J."/>
            <person name="Negash T."/>
            <person name="Nguyen T."/>
            <person name="Nguyen N."/>
            <person name="Nicol R."/>
            <person name="Norbu C."/>
            <person name="Norbu N."/>
            <person name="Novod N."/>
            <person name="O'Neill B."/>
            <person name="Osman S."/>
            <person name="Markiewicz E."/>
            <person name="Oyono O.L."/>
            <person name="Patti C."/>
            <person name="Phunkhang P."/>
            <person name="Pierre F."/>
            <person name="Priest M."/>
            <person name="Raghuraman S."/>
            <person name="Rege F."/>
            <person name="Reyes R."/>
            <person name="Rise C."/>
            <person name="Rogov P."/>
            <person name="Ross K."/>
            <person name="Ryan E."/>
            <person name="Settipalli S."/>
            <person name="Shea T."/>
            <person name="Sherpa N."/>
            <person name="Shi L."/>
            <person name="Shih D."/>
            <person name="Sparrow T."/>
            <person name="Spaulding J."/>
            <person name="Stalker J."/>
            <person name="Stange-Thomann N."/>
            <person name="Stavropoulos S."/>
            <person name="Stone C."/>
            <person name="Strader C."/>
            <person name="Tesfaye S."/>
            <person name="Thomson T."/>
            <person name="Thoulutsang Y."/>
            <person name="Thoulutsang D."/>
            <person name="Topham K."/>
            <person name="Topping I."/>
            <person name="Tsamla T."/>
            <person name="Vassiliev H."/>
            <person name="Vo A."/>
            <person name="Wangchuk T."/>
            <person name="Wangdi T."/>
            <person name="Weiand M."/>
            <person name="Wilkinson J."/>
            <person name="Wilson A."/>
            <person name="Yadav S."/>
            <person name="Young G."/>
            <person name="Yu Q."/>
            <person name="Zembek L."/>
            <person name="Zhong D."/>
            <person name="Zimmer A."/>
            <person name="Zwirko Z."/>
            <person name="Jaffe D.B."/>
            <person name="Alvarez P."/>
            <person name="Brockman W."/>
            <person name="Butler J."/>
            <person name="Chin C."/>
            <person name="Gnerre S."/>
            <person name="Grabherr M."/>
            <person name="Kleber M."/>
            <person name="Mauceli E."/>
            <person name="MacCallum I."/>
        </authorList>
    </citation>
    <scope>NUCLEOTIDE SEQUENCE [LARGE SCALE GENOMIC DNA]</scope>
    <source>
        <strain evidence="3">Tucson 15010-1051.87</strain>
    </source>
</reference>
<dbReference type="InterPro" id="IPR000757">
    <property type="entry name" value="Beta-glucanase-like"/>
</dbReference>
<dbReference type="STRING" id="7244.B4LDA7"/>
<dbReference type="SUPFAM" id="SSF49899">
    <property type="entry name" value="Concanavalin A-like lectins/glucanases"/>
    <property type="match status" value="1"/>
</dbReference>
<feature type="domain" description="GH16" evidence="1">
    <location>
        <begin position="1"/>
        <end position="210"/>
    </location>
</feature>
<dbReference type="GO" id="GO:0005975">
    <property type="term" value="P:carbohydrate metabolic process"/>
    <property type="evidence" value="ECO:0007669"/>
    <property type="project" value="InterPro"/>
</dbReference>
<dbReference type="InterPro" id="IPR050546">
    <property type="entry name" value="Glycosyl_Hydrlase_16"/>
</dbReference>
<evidence type="ECO:0000313" key="3">
    <source>
        <dbReference type="Proteomes" id="UP000008792"/>
    </source>
</evidence>
<dbReference type="AlphaFoldDB" id="B4LDA7"/>
<dbReference type="SMR" id="B4LDA7"/>
<dbReference type="OrthoDB" id="4781at2759"/>
<protein>
    <recommendedName>
        <fullName evidence="1">GH16 domain-containing protein</fullName>
    </recommendedName>
</protein>
<accession>B4LDA7</accession>
<name>B4LDA7_DROVI</name>
<sequence>MHSAILYNRNLRFNYGRIEIRAKMPIGDWLFPYLILYPINRDFESINVFEPHIRMAYVRGNPHLHDYAHQDIGGNMLFGSVFGQIGDDYHEATVNMPHKSGSHYGDHFHDYTLIRHKDRIIFKVDGVTFGTIKDKKTIESLKGTEYYIVLGLTAGGILNFKEEYVNLEKNFLVTPQAPSIFLENISIDPSTWKHPKLVIDHVRVYTTHPDEN</sequence>
<proteinExistence type="predicted"/>